<comment type="caution">
    <text evidence="2">The sequence shown here is derived from an EMBL/GenBank/DDBJ whole genome shotgun (WGS) entry which is preliminary data.</text>
</comment>
<feature type="compositionally biased region" description="Polar residues" evidence="1">
    <location>
        <begin position="152"/>
        <end position="162"/>
    </location>
</feature>
<evidence type="ECO:0000313" key="3">
    <source>
        <dbReference type="Proteomes" id="UP000823775"/>
    </source>
</evidence>
<protein>
    <submittedName>
        <fullName evidence="2">Uncharacterized protein</fullName>
    </submittedName>
</protein>
<evidence type="ECO:0000313" key="2">
    <source>
        <dbReference type="EMBL" id="MCD7455674.1"/>
    </source>
</evidence>
<dbReference type="Proteomes" id="UP000823775">
    <property type="component" value="Unassembled WGS sequence"/>
</dbReference>
<keyword evidence="3" id="KW-1185">Reference proteome</keyword>
<accession>A0ABS8SA32</accession>
<organism evidence="2 3">
    <name type="scientific">Datura stramonium</name>
    <name type="common">Jimsonweed</name>
    <name type="synonym">Common thornapple</name>
    <dbReference type="NCBI Taxonomy" id="4076"/>
    <lineage>
        <taxon>Eukaryota</taxon>
        <taxon>Viridiplantae</taxon>
        <taxon>Streptophyta</taxon>
        <taxon>Embryophyta</taxon>
        <taxon>Tracheophyta</taxon>
        <taxon>Spermatophyta</taxon>
        <taxon>Magnoliopsida</taxon>
        <taxon>eudicotyledons</taxon>
        <taxon>Gunneridae</taxon>
        <taxon>Pentapetalae</taxon>
        <taxon>asterids</taxon>
        <taxon>lamiids</taxon>
        <taxon>Solanales</taxon>
        <taxon>Solanaceae</taxon>
        <taxon>Solanoideae</taxon>
        <taxon>Datureae</taxon>
        <taxon>Datura</taxon>
    </lineage>
</organism>
<dbReference type="EMBL" id="JACEIK010000360">
    <property type="protein sequence ID" value="MCD7455674.1"/>
    <property type="molecule type" value="Genomic_DNA"/>
</dbReference>
<reference evidence="2 3" key="1">
    <citation type="journal article" date="2021" name="BMC Genomics">
        <title>Datura genome reveals duplications of psychoactive alkaloid biosynthetic genes and high mutation rate following tissue culture.</title>
        <authorList>
            <person name="Rajewski A."/>
            <person name="Carter-House D."/>
            <person name="Stajich J."/>
            <person name="Litt A."/>
        </authorList>
    </citation>
    <scope>NUCLEOTIDE SEQUENCE [LARGE SCALE GENOMIC DNA]</scope>
    <source>
        <strain evidence="2">AR-01</strain>
    </source>
</reference>
<gene>
    <name evidence="2" type="ORF">HAX54_029127</name>
</gene>
<feature type="region of interest" description="Disordered" evidence="1">
    <location>
        <begin position="124"/>
        <end position="164"/>
    </location>
</feature>
<name>A0ABS8SA32_DATST</name>
<proteinExistence type="predicted"/>
<evidence type="ECO:0000256" key="1">
    <source>
        <dbReference type="SAM" id="MobiDB-lite"/>
    </source>
</evidence>
<sequence>PHCSGNLTLSQSHHSENSIAAASTIEIYVLSPDRMNLSSYLSVYSYLYTQPYKYLVIPICVPIHTARLDAHLAHELLISKYSYTYNFSHLDAPSDTSLSSQGKVGVPREVRDCMLGVMLPYNPLRGKGAPRKGRKERNTDSEDDNVDPSGEGASSSRPTGSFQRMDANLTSMGELLAFRPHMEGMKKIYRTLLLGLRVPPLSLRKVSEYSFLIGGKDEEANDPGNDSNDPSI</sequence>
<feature type="non-terminal residue" evidence="2">
    <location>
        <position position="1"/>
    </location>
</feature>